<keyword evidence="3" id="KW-1185">Reference proteome</keyword>
<gene>
    <name evidence="2" type="ORF">CHIRRI_LOCUS1968</name>
</gene>
<organism evidence="2 3">
    <name type="scientific">Chironomus riparius</name>
    <dbReference type="NCBI Taxonomy" id="315576"/>
    <lineage>
        <taxon>Eukaryota</taxon>
        <taxon>Metazoa</taxon>
        <taxon>Ecdysozoa</taxon>
        <taxon>Arthropoda</taxon>
        <taxon>Hexapoda</taxon>
        <taxon>Insecta</taxon>
        <taxon>Pterygota</taxon>
        <taxon>Neoptera</taxon>
        <taxon>Endopterygota</taxon>
        <taxon>Diptera</taxon>
        <taxon>Nematocera</taxon>
        <taxon>Chironomoidea</taxon>
        <taxon>Chironomidae</taxon>
        <taxon>Chironominae</taxon>
        <taxon>Chironomus</taxon>
    </lineage>
</organism>
<proteinExistence type="predicted"/>
<evidence type="ECO:0000313" key="3">
    <source>
        <dbReference type="Proteomes" id="UP001153620"/>
    </source>
</evidence>
<dbReference type="AlphaFoldDB" id="A0A9N9RMG3"/>
<feature type="signal peptide" evidence="1">
    <location>
        <begin position="1"/>
        <end position="20"/>
    </location>
</feature>
<dbReference type="OrthoDB" id="7788152at2759"/>
<protein>
    <submittedName>
        <fullName evidence="2">Uncharacterized protein</fullName>
    </submittedName>
</protein>
<dbReference type="Proteomes" id="UP001153620">
    <property type="component" value="Chromosome 1"/>
</dbReference>
<name>A0A9N9RMG3_9DIPT</name>
<keyword evidence="1" id="KW-0732">Signal</keyword>
<reference evidence="2" key="1">
    <citation type="submission" date="2022-01" db="EMBL/GenBank/DDBJ databases">
        <authorList>
            <person name="King R."/>
        </authorList>
    </citation>
    <scope>NUCLEOTIDE SEQUENCE</scope>
</reference>
<dbReference type="EMBL" id="OU895877">
    <property type="protein sequence ID" value="CAG9798993.1"/>
    <property type="molecule type" value="Genomic_DNA"/>
</dbReference>
<sequence length="299" mass="34763">MTFILKLTIITLVLFGFDEAAQLEEGNACIIQYLKNKQRLSQDFPYDTQPDTVKCRLVMPLILKHLETALIQKLSEKEDIKVDCIMAHLKNVSALDYMLMREIIPMSRNLENSEITQKTRNTTKALRRILINGATKCGSDKSYSGLFDDILGLQNMSIAVLQHNYCFSKYAVENKLIEVKHINLNPRRIPTTNLNCEEMIDIQQITKERQLLSKLNDKKLSREEVQCIMDKYRSEKAFDSNVALEVVDFLHISYEEKRANRERIANSLEKYIKSVFTCKKSILELLNHNSQEYVKIMQF</sequence>
<reference evidence="2" key="2">
    <citation type="submission" date="2022-10" db="EMBL/GenBank/DDBJ databases">
        <authorList>
            <consortium name="ENA_rothamsted_submissions"/>
            <consortium name="culmorum"/>
            <person name="King R."/>
        </authorList>
    </citation>
    <scope>NUCLEOTIDE SEQUENCE</scope>
</reference>
<feature type="chain" id="PRO_5040452032" evidence="1">
    <location>
        <begin position="21"/>
        <end position="299"/>
    </location>
</feature>
<accession>A0A9N9RMG3</accession>
<evidence type="ECO:0000313" key="2">
    <source>
        <dbReference type="EMBL" id="CAG9798993.1"/>
    </source>
</evidence>
<evidence type="ECO:0000256" key="1">
    <source>
        <dbReference type="SAM" id="SignalP"/>
    </source>
</evidence>